<sequence length="98" mass="11393">MVYALQFICQLQQRSLRTSCVRPLPVHTITDYYTMPDEHCYQHVTDVIPAQKSNNIFSLFPSEDDDHKTDKRLLPSLRTASEESGAHLSRMNRLLIQM</sequence>
<accession>A0A369JCZ4</accession>
<protein>
    <submittedName>
        <fullName evidence="1">Uncharacterized protein</fullName>
    </submittedName>
</protein>
<name>A0A369JCZ4_HYPMA</name>
<dbReference type="EMBL" id="LUEZ02000110">
    <property type="protein sequence ID" value="RDB17593.1"/>
    <property type="molecule type" value="Genomic_DNA"/>
</dbReference>
<reference evidence="1" key="1">
    <citation type="submission" date="2018-04" db="EMBL/GenBank/DDBJ databases">
        <title>Whole genome sequencing of Hypsizygus marmoreus.</title>
        <authorList>
            <person name="Choi I.-G."/>
            <person name="Min B."/>
            <person name="Kim J.-G."/>
            <person name="Kim S."/>
            <person name="Oh Y.-L."/>
            <person name="Kong W.-S."/>
            <person name="Park H."/>
            <person name="Jeong J."/>
            <person name="Song E.-S."/>
        </authorList>
    </citation>
    <scope>NUCLEOTIDE SEQUENCE [LARGE SCALE GENOMIC DNA]</scope>
    <source>
        <strain evidence="1">51987-8</strain>
    </source>
</reference>
<keyword evidence="2" id="KW-1185">Reference proteome</keyword>
<dbReference type="InParanoid" id="A0A369JCZ4"/>
<dbReference type="AlphaFoldDB" id="A0A369JCZ4"/>
<proteinExistence type="predicted"/>
<dbReference type="Proteomes" id="UP000076154">
    <property type="component" value="Unassembled WGS sequence"/>
</dbReference>
<organism evidence="1 2">
    <name type="scientific">Hypsizygus marmoreus</name>
    <name type="common">White beech mushroom</name>
    <name type="synonym">Agaricus marmoreus</name>
    <dbReference type="NCBI Taxonomy" id="39966"/>
    <lineage>
        <taxon>Eukaryota</taxon>
        <taxon>Fungi</taxon>
        <taxon>Dikarya</taxon>
        <taxon>Basidiomycota</taxon>
        <taxon>Agaricomycotina</taxon>
        <taxon>Agaricomycetes</taxon>
        <taxon>Agaricomycetidae</taxon>
        <taxon>Agaricales</taxon>
        <taxon>Tricholomatineae</taxon>
        <taxon>Lyophyllaceae</taxon>
        <taxon>Hypsizygus</taxon>
    </lineage>
</organism>
<comment type="caution">
    <text evidence="1">The sequence shown here is derived from an EMBL/GenBank/DDBJ whole genome shotgun (WGS) entry which is preliminary data.</text>
</comment>
<gene>
    <name evidence="1" type="ORF">Hypma_001123</name>
</gene>
<evidence type="ECO:0000313" key="1">
    <source>
        <dbReference type="EMBL" id="RDB17593.1"/>
    </source>
</evidence>
<evidence type="ECO:0000313" key="2">
    <source>
        <dbReference type="Proteomes" id="UP000076154"/>
    </source>
</evidence>